<protein>
    <recommendedName>
        <fullName evidence="4">Phytocyanin domain-containing protein</fullName>
    </recommendedName>
</protein>
<feature type="domain" description="Phytocyanin" evidence="4">
    <location>
        <begin position="26"/>
        <end position="133"/>
    </location>
</feature>
<dbReference type="InterPro" id="IPR003245">
    <property type="entry name" value="Phytocyanin_dom"/>
</dbReference>
<dbReference type="CDD" id="cd04216">
    <property type="entry name" value="Phytocyanin"/>
    <property type="match status" value="1"/>
</dbReference>
<feature type="signal peptide" evidence="3">
    <location>
        <begin position="1"/>
        <end position="25"/>
    </location>
</feature>
<dbReference type="Gene3D" id="2.60.40.420">
    <property type="entry name" value="Cupredoxins - blue copper proteins"/>
    <property type="match status" value="1"/>
</dbReference>
<dbReference type="GO" id="GO:0005886">
    <property type="term" value="C:plasma membrane"/>
    <property type="evidence" value="ECO:0007669"/>
    <property type="project" value="TreeGrafter"/>
</dbReference>
<evidence type="ECO:0000256" key="1">
    <source>
        <dbReference type="ARBA" id="ARBA00023157"/>
    </source>
</evidence>
<dbReference type="PANTHER" id="PTHR33021">
    <property type="entry name" value="BLUE COPPER PROTEIN"/>
    <property type="match status" value="1"/>
</dbReference>
<dbReference type="PROSITE" id="PS51485">
    <property type="entry name" value="PHYTOCYANIN"/>
    <property type="match status" value="1"/>
</dbReference>
<keyword evidence="3" id="KW-0732">Signal</keyword>
<dbReference type="Pfam" id="PF02298">
    <property type="entry name" value="Cu_bind_like"/>
    <property type="match status" value="1"/>
</dbReference>
<evidence type="ECO:0000256" key="3">
    <source>
        <dbReference type="SAM" id="SignalP"/>
    </source>
</evidence>
<dbReference type="InterPro" id="IPR039391">
    <property type="entry name" value="Phytocyanin-like"/>
</dbReference>
<name>A0A176W8L6_MARPO</name>
<evidence type="ECO:0000259" key="4">
    <source>
        <dbReference type="PROSITE" id="PS51485"/>
    </source>
</evidence>
<feature type="chain" id="PRO_5008052330" description="Phytocyanin domain-containing protein" evidence="3">
    <location>
        <begin position="26"/>
        <end position="180"/>
    </location>
</feature>
<evidence type="ECO:0000313" key="6">
    <source>
        <dbReference type="Proteomes" id="UP000077202"/>
    </source>
</evidence>
<comment type="caution">
    <text evidence="5">The sequence shown here is derived from an EMBL/GenBank/DDBJ whole genome shotgun (WGS) entry which is preliminary data.</text>
</comment>
<dbReference type="EMBL" id="LVLJ01001730">
    <property type="protein sequence ID" value="OAE28506.1"/>
    <property type="molecule type" value="Genomic_DNA"/>
</dbReference>
<keyword evidence="6" id="KW-1185">Reference proteome</keyword>
<evidence type="ECO:0000256" key="2">
    <source>
        <dbReference type="ARBA" id="ARBA00023180"/>
    </source>
</evidence>
<organism evidence="5 6">
    <name type="scientific">Marchantia polymorpha subsp. ruderalis</name>
    <dbReference type="NCBI Taxonomy" id="1480154"/>
    <lineage>
        <taxon>Eukaryota</taxon>
        <taxon>Viridiplantae</taxon>
        <taxon>Streptophyta</taxon>
        <taxon>Embryophyta</taxon>
        <taxon>Marchantiophyta</taxon>
        <taxon>Marchantiopsida</taxon>
        <taxon>Marchantiidae</taxon>
        <taxon>Marchantiales</taxon>
        <taxon>Marchantiaceae</taxon>
        <taxon>Marchantia</taxon>
    </lineage>
</organism>
<dbReference type="FunFam" id="2.60.40.420:FF:000034">
    <property type="entry name" value="Cupredoxin superfamily protein"/>
    <property type="match status" value="1"/>
</dbReference>
<dbReference type="Proteomes" id="UP000077202">
    <property type="component" value="Unassembled WGS sequence"/>
</dbReference>
<accession>A0A176W8L6</accession>
<dbReference type="SUPFAM" id="SSF49503">
    <property type="entry name" value="Cupredoxins"/>
    <property type="match status" value="1"/>
</dbReference>
<sequence>MARPRTLTALLSTIFVAILQVSVDAATWMVGDDLGSWTVPATSNDLNYTAWAEARNIRFADQLFFNYSNRTHSVLLVNSSSFDTCLFIDPIETFRSGHDNITLAMLGVRDYYFICGEPSMCFLEQKLHVSLVGDVPSAPPSLLAPPPPSLHSGALSILHVARSMASSVMATSIAVFVMTR</sequence>
<dbReference type="InterPro" id="IPR008972">
    <property type="entry name" value="Cupredoxin"/>
</dbReference>
<keyword evidence="1" id="KW-1015">Disulfide bond</keyword>
<evidence type="ECO:0000313" key="5">
    <source>
        <dbReference type="EMBL" id="OAE28506.1"/>
    </source>
</evidence>
<dbReference type="PANTHER" id="PTHR33021:SF70">
    <property type="entry name" value="PHYTOCYANIN DOMAIN-CONTAINING PROTEIN"/>
    <property type="match status" value="1"/>
</dbReference>
<dbReference type="AlphaFoldDB" id="A0A176W8L6"/>
<reference evidence="5" key="1">
    <citation type="submission" date="2016-03" db="EMBL/GenBank/DDBJ databases">
        <title>Mechanisms controlling the formation of the plant cell surface in tip-growing cells are functionally conserved among land plants.</title>
        <authorList>
            <person name="Honkanen S."/>
            <person name="Jones V.A."/>
            <person name="Morieri G."/>
            <person name="Champion C."/>
            <person name="Hetherington A.J."/>
            <person name="Kelly S."/>
            <person name="Saint-Marcoux D."/>
            <person name="Proust H."/>
            <person name="Prescott H."/>
            <person name="Dolan L."/>
        </authorList>
    </citation>
    <scope>NUCLEOTIDE SEQUENCE [LARGE SCALE GENOMIC DNA]</scope>
    <source>
        <tissue evidence="5">Whole gametophyte</tissue>
    </source>
</reference>
<keyword evidence="2" id="KW-0325">Glycoprotein</keyword>
<proteinExistence type="predicted"/>
<gene>
    <name evidence="5" type="ORF">AXG93_1736s1010</name>
</gene>
<dbReference type="GO" id="GO:0009055">
    <property type="term" value="F:electron transfer activity"/>
    <property type="evidence" value="ECO:0007669"/>
    <property type="project" value="InterPro"/>
</dbReference>